<keyword evidence="2" id="KW-1185">Reference proteome</keyword>
<organism evidence="1 2">
    <name type="scientific">Escherichia phage altidsur</name>
    <dbReference type="NCBI Taxonomy" id="2696381"/>
    <lineage>
        <taxon>Viruses</taxon>
        <taxon>Duplodnaviria</taxon>
        <taxon>Heunggongvirae</taxon>
        <taxon>Uroviricota</taxon>
        <taxon>Caudoviricetes</taxon>
        <taxon>Autographivirales</taxon>
        <taxon>Autoscriptoviridae</taxon>
        <taxon>Stentvirinae</taxon>
        <taxon>Bonnellvirus</taxon>
        <taxon>Bonnellvirus altidsur</taxon>
    </lineage>
</organism>
<name>A0A6B9WKR2_9CAUD</name>
<reference evidence="2" key="1">
    <citation type="submission" date="2019-12" db="EMBL/GenBank/DDBJ databases">
        <authorList>
            <person name="Olsen N.S."/>
            <person name="Junco L.M.F."/>
            <person name="Kot W."/>
            <person name="Hansen L.H."/>
        </authorList>
    </citation>
    <scope>NUCLEOTIDE SEQUENCE [LARGE SCALE GENOMIC DNA]</scope>
</reference>
<dbReference type="EMBL" id="MN850568">
    <property type="protein sequence ID" value="QHR65282.1"/>
    <property type="molecule type" value="Genomic_DNA"/>
</dbReference>
<proteinExistence type="predicted"/>
<gene>
    <name evidence="1" type="ORF">altidsur_15</name>
</gene>
<evidence type="ECO:0000313" key="2">
    <source>
        <dbReference type="Proteomes" id="UP000464308"/>
    </source>
</evidence>
<accession>A0A6B9WKR2</accession>
<sequence>MSIKLVILTNIAASAFGADVPEEARTAEWVAFTSDDEGYLIAGRNRDGDSAEDIVAHFDADEGFAGFAASGLPLELFGMMNGVPFIDREKLGADVSVTELKVYGEEDDVDFSA</sequence>
<protein>
    <submittedName>
        <fullName evidence="1">Uncharacterized protein</fullName>
    </submittedName>
</protein>
<dbReference type="Proteomes" id="UP000464308">
    <property type="component" value="Segment"/>
</dbReference>
<evidence type="ECO:0000313" key="1">
    <source>
        <dbReference type="EMBL" id="QHR65282.1"/>
    </source>
</evidence>